<dbReference type="Proteomes" id="UP000005512">
    <property type="component" value="Unassembled WGS sequence"/>
</dbReference>
<dbReference type="Gene3D" id="1.25.40.10">
    <property type="entry name" value="Tetratricopeptide repeat domain"/>
    <property type="match status" value="1"/>
</dbReference>
<dbReference type="HOGENOM" id="CLU_093829_1_0_6"/>
<evidence type="ECO:0000313" key="2">
    <source>
        <dbReference type="EMBL" id="EFB73036.1"/>
    </source>
</evidence>
<organism evidence="2 3">
    <name type="scientific">Providencia rustigianii DSM 4541</name>
    <dbReference type="NCBI Taxonomy" id="500637"/>
    <lineage>
        <taxon>Bacteria</taxon>
        <taxon>Pseudomonadati</taxon>
        <taxon>Pseudomonadota</taxon>
        <taxon>Gammaproteobacteria</taxon>
        <taxon>Enterobacterales</taxon>
        <taxon>Morganellaceae</taxon>
        <taxon>Providencia</taxon>
    </lineage>
</organism>
<gene>
    <name evidence="2" type="ORF">PROVRUST_05835</name>
</gene>
<dbReference type="SUPFAM" id="SSF48452">
    <property type="entry name" value="TPR-like"/>
    <property type="match status" value="1"/>
</dbReference>
<dbReference type="EMBL" id="ABXV02000017">
    <property type="protein sequence ID" value="EFB73036.1"/>
    <property type="molecule type" value="Genomic_DNA"/>
</dbReference>
<accession>D1P117</accession>
<protein>
    <submittedName>
        <fullName evidence="2">Type III secretion low calcium response chaperone LcrH/SycD</fullName>
    </submittedName>
</protein>
<sequence>MNHTATDDLKDVDMEALLDSITSALMEGATYKDIHGIPQSTMDGIYAYAYEFYQQGKLDEAETFFRFLSIYDFYNTDYVMGLAAVYQLTKRYEKATELYALAFVLTKNDYRPLFHAGQCNLLLKKSSAAIHCFENVTRGSAGKGIQCQRGINRYVCNVTPTVVCWKLNGVKQPLTIAEY</sequence>
<name>D1P117_9GAMM</name>
<dbReference type="AlphaFoldDB" id="D1P117"/>
<dbReference type="InterPro" id="IPR011990">
    <property type="entry name" value="TPR-like_helical_dom_sf"/>
</dbReference>
<evidence type="ECO:0000256" key="1">
    <source>
        <dbReference type="ARBA" id="ARBA00010244"/>
    </source>
</evidence>
<dbReference type="PRINTS" id="PR01595">
    <property type="entry name" value="SYCDCHAPRONE"/>
</dbReference>
<dbReference type="eggNOG" id="COG0457">
    <property type="taxonomic scope" value="Bacteria"/>
</dbReference>
<dbReference type="NCBIfam" id="NF011859">
    <property type="entry name" value="PRK15331.1"/>
    <property type="match status" value="1"/>
</dbReference>
<comment type="caution">
    <text evidence="2">The sequence shown here is derived from an EMBL/GenBank/DDBJ whole genome shotgun (WGS) entry which is preliminary data.</text>
</comment>
<reference evidence="2" key="1">
    <citation type="submission" date="2009-12" db="EMBL/GenBank/DDBJ databases">
        <authorList>
            <person name="Weinstock G."/>
            <person name="Sodergren E."/>
            <person name="Clifton S."/>
            <person name="Fulton L."/>
            <person name="Fulton B."/>
            <person name="Courtney L."/>
            <person name="Fronick C."/>
            <person name="Harrison M."/>
            <person name="Strong C."/>
            <person name="Farmer C."/>
            <person name="Delahaunty K."/>
            <person name="Markovic C."/>
            <person name="Hall O."/>
            <person name="Minx P."/>
            <person name="Tomlinson C."/>
            <person name="Mitreva M."/>
            <person name="Nelson J."/>
            <person name="Hou S."/>
            <person name="Wollam A."/>
            <person name="Pepin K.H."/>
            <person name="Johnson M."/>
            <person name="Bhonagiri V."/>
            <person name="Nash W.E."/>
            <person name="Warren W."/>
            <person name="Chinwalla A."/>
            <person name="Mardis E.R."/>
            <person name="Wilson R.K."/>
        </authorList>
    </citation>
    <scope>NUCLEOTIDE SEQUENCE [LARGE SCALE GENOMIC DNA]</scope>
    <source>
        <strain evidence="2">DSM 4541</strain>
    </source>
</reference>
<dbReference type="Pfam" id="PF07720">
    <property type="entry name" value="TPR_3"/>
    <property type="match status" value="2"/>
</dbReference>
<dbReference type="STRING" id="500637.PROVRUST_05835"/>
<comment type="similarity">
    <text evidence="1">Belongs to the LcrH/SycD chaperone family.</text>
</comment>
<keyword evidence="3" id="KW-1185">Reference proteome</keyword>
<proteinExistence type="inferred from homology"/>
<evidence type="ECO:0000313" key="3">
    <source>
        <dbReference type="Proteomes" id="UP000005512"/>
    </source>
</evidence>
<dbReference type="InterPro" id="IPR005415">
    <property type="entry name" value="T3SS_Ca_resp_chp_LcrH/SycD"/>
</dbReference>
<dbReference type="InterPro" id="IPR011716">
    <property type="entry name" value="TPR-3"/>
</dbReference>
<dbReference type="RefSeq" id="WP_006813892.1">
    <property type="nucleotide sequence ID" value="NZ_GG703818.1"/>
</dbReference>
<dbReference type="NCBIfam" id="TIGR02552">
    <property type="entry name" value="LcrH_SycD"/>
    <property type="match status" value="1"/>
</dbReference>